<dbReference type="Pfam" id="PF11153">
    <property type="entry name" value="DUF2931"/>
    <property type="match status" value="1"/>
</dbReference>
<dbReference type="EMBL" id="JACXXP010000002">
    <property type="protein sequence ID" value="MBD3903469.1"/>
    <property type="molecule type" value="Genomic_DNA"/>
</dbReference>
<dbReference type="InterPro" id="IPR021326">
    <property type="entry name" value="DUF2931"/>
</dbReference>
<organism evidence="1 2">
    <name type="scientific">Chryseobacterium muglaense</name>
    <dbReference type="NCBI Taxonomy" id="2893752"/>
    <lineage>
        <taxon>Bacteria</taxon>
        <taxon>Pseudomonadati</taxon>
        <taxon>Bacteroidota</taxon>
        <taxon>Flavobacteriia</taxon>
        <taxon>Flavobacteriales</taxon>
        <taxon>Weeksellaceae</taxon>
        <taxon>Chryseobacterium group</taxon>
        <taxon>Chryseobacterium</taxon>
    </lineage>
</organism>
<evidence type="ECO:0000313" key="1">
    <source>
        <dbReference type="EMBL" id="MBD3903469.1"/>
    </source>
</evidence>
<dbReference type="RefSeq" id="WP_191178110.1">
    <property type="nucleotide sequence ID" value="NZ_JACXXP010000002.1"/>
</dbReference>
<evidence type="ECO:0000313" key="2">
    <source>
        <dbReference type="Proteomes" id="UP000603715"/>
    </source>
</evidence>
<comment type="caution">
    <text evidence="1">The sequence shown here is derived from an EMBL/GenBank/DDBJ whole genome shotgun (WGS) entry which is preliminary data.</text>
</comment>
<dbReference type="PROSITE" id="PS51257">
    <property type="entry name" value="PROKAR_LIPOPROTEIN"/>
    <property type="match status" value="1"/>
</dbReference>
<reference evidence="2" key="1">
    <citation type="submission" date="2023-07" db="EMBL/GenBank/DDBJ databases">
        <title>Description of novel Chryseobacterium sp. strain C-2.</title>
        <authorList>
            <person name="Saticioglu I.B."/>
        </authorList>
    </citation>
    <scope>NUCLEOTIDE SEQUENCE [LARGE SCALE GENOMIC DNA]</scope>
    <source>
        <strain evidence="2">C-2</strain>
    </source>
</reference>
<keyword evidence="2" id="KW-1185">Reference proteome</keyword>
<protein>
    <submittedName>
        <fullName evidence="1">DUF2931 family protein</fullName>
    </submittedName>
</protein>
<dbReference type="Proteomes" id="UP000603715">
    <property type="component" value="Unassembled WGS sequence"/>
</dbReference>
<name>A0ABR8LZS9_9FLAO</name>
<gene>
    <name evidence="1" type="ORF">IEW27_02515</name>
</gene>
<accession>A0ABR8LZS9</accession>
<proteinExistence type="predicted"/>
<sequence length="336" mass="39427">MKSYLLHILLLISITISCQNRMEEKFEWLPTESAPELYPMNIYKGNLYFEDGKSVYIPSSLIAHNGWGNSGSTHTQGEDLKPVPVKLEITWASFTENKFYTGSWDLPKEKMLKLFQEGVVWYGTRKKETYRQILVGCAPGGVVVVWMRGAEQQVEIARFQARETKIAMSDYVPENPSITQKEYFDISKEVPEALENIKKKGGIQYGLWDSYRKKYTWRTRIEIPNYTFDNTSYEMFNGEMEELFDESLKKNEFKERAVPKLLDFIIADAQGKRTVWEFKYLDEEEIMGLFKQANPNIPIEIVLRMNKDFTNRSLIFKQGEKEIPIKKIDLDNMWEY</sequence>